<dbReference type="PRINTS" id="PR00147">
    <property type="entry name" value="DNAPHOTLYASE"/>
</dbReference>
<feature type="binding site" evidence="4">
    <location>
        <position position="224"/>
    </location>
    <ligand>
        <name>FAD</name>
        <dbReference type="ChEBI" id="CHEBI:57692"/>
    </ligand>
</feature>
<dbReference type="STRING" id="92947.BVG79_01329"/>
<dbReference type="EMBL" id="CP019937">
    <property type="protein sequence ID" value="ARO14675.1"/>
    <property type="molecule type" value="Genomic_DNA"/>
</dbReference>
<dbReference type="PANTHER" id="PTHR11455:SF9">
    <property type="entry name" value="CRYPTOCHROME CIRCADIAN CLOCK 5 ISOFORM X1"/>
    <property type="match status" value="1"/>
</dbReference>
<dbReference type="InterPro" id="IPR005101">
    <property type="entry name" value="Cryptochr/Photolyase_FAD-bd"/>
</dbReference>
<dbReference type="Gene3D" id="1.25.40.80">
    <property type="match status" value="1"/>
</dbReference>
<keyword evidence="2 4" id="KW-0285">Flavoprotein</keyword>
<gene>
    <name evidence="9" type="primary">phrB</name>
    <name evidence="9" type="ORF">BVG79_01329</name>
</gene>
<evidence type="ECO:0000256" key="4">
    <source>
        <dbReference type="PIRSR" id="PIRSR602081-1"/>
    </source>
</evidence>
<sequence>MTAPGVFWLTRDFRFADNAALAAACIDGPLLAVFLLDPVTLAQGAASRWRLMQALRAFDAALRRRTGGVGVTVLSGAPEDVFPPLLQQTGARRIHQSDWPVPQMQAQQQRLRGALAPLNGALHLHGGHLLTHPHRVMTQQGTPFRVFTPFARALRRLGPDRPGPDAPPRITASTTGPAGISLDSVNLSPDMHSGASVLEHYALPSGEDAALARLEAFFTRAAPYSSARDRPDIDATSGMSEHLASGEISPRRLWAITALRAEAEPALAGALHTFLSEVIWREFAWHLLLAFPQMPRAEWRGEWADFPWRGANSGFTAWQQARTGIGLVDAGLREMRVTGRMHNRVRMVVASWLTKHLLTDWRLGLAHFADSLTDWDPAANAMNWQWVAGCGPDASPYFRIFNPEKQAAQFDPDGTYRAKWLAGWNATTAPHAAAYYDTLPSSWQVPQPWVADGDAQRLSAGRNAALAAYSAFKSNDASPRFEGL</sequence>
<protein>
    <submittedName>
        <fullName evidence="9">Deoxyribodipyrimidine photolyase</fullName>
        <ecNumber evidence="9">4.1.99.3</ecNumber>
    </submittedName>
</protein>
<keyword evidence="10" id="KW-1185">Reference proteome</keyword>
<dbReference type="InterPro" id="IPR036155">
    <property type="entry name" value="Crypto/Photolyase_N_sf"/>
</dbReference>
<dbReference type="Pfam" id="PF03441">
    <property type="entry name" value="FAD_binding_7"/>
    <property type="match status" value="1"/>
</dbReference>
<dbReference type="Gene3D" id="3.40.50.620">
    <property type="entry name" value="HUPs"/>
    <property type="match status" value="1"/>
</dbReference>
<feature type="domain" description="Photolyase/cryptochrome alpha/beta" evidence="8">
    <location>
        <begin position="3"/>
        <end position="130"/>
    </location>
</feature>
<feature type="site" description="Electron transfer via tryptophanyl radical" evidence="5">
    <location>
        <position position="361"/>
    </location>
</feature>
<dbReference type="KEGG" id="kro:BVG79_01329"/>
<evidence type="ECO:0000256" key="5">
    <source>
        <dbReference type="PIRSR" id="PIRSR602081-2"/>
    </source>
</evidence>
<dbReference type="Proteomes" id="UP000242447">
    <property type="component" value="Chromosome"/>
</dbReference>
<evidence type="ECO:0000313" key="9">
    <source>
        <dbReference type="EMBL" id="ARO14675.1"/>
    </source>
</evidence>
<evidence type="ECO:0000256" key="6">
    <source>
        <dbReference type="RuleBase" id="RU004182"/>
    </source>
</evidence>
<dbReference type="SUPFAM" id="SSF48173">
    <property type="entry name" value="Cryptochrome/photolyase FAD-binding domain"/>
    <property type="match status" value="1"/>
</dbReference>
<dbReference type="OrthoDB" id="9772484at2"/>
<dbReference type="GO" id="GO:0003904">
    <property type="term" value="F:deoxyribodipyrimidine photo-lyase activity"/>
    <property type="evidence" value="ECO:0007669"/>
    <property type="project" value="UniProtKB-EC"/>
</dbReference>
<dbReference type="InterPro" id="IPR002081">
    <property type="entry name" value="Cryptochrome/DNA_photolyase_1"/>
</dbReference>
<evidence type="ECO:0000256" key="3">
    <source>
        <dbReference type="ARBA" id="ARBA00022827"/>
    </source>
</evidence>
<keyword evidence="9" id="KW-0456">Lyase</keyword>
<keyword evidence="6" id="KW-0157">Chromophore</keyword>
<dbReference type="SUPFAM" id="SSF52425">
    <property type="entry name" value="Cryptochrome/photolyase, N-terminal domain"/>
    <property type="match status" value="1"/>
</dbReference>
<comment type="cofactor">
    <cofactor evidence="1">
        <name>(6R)-5,10-methylene-5,6,7,8-tetrahydrofolate</name>
        <dbReference type="ChEBI" id="CHEBI:15636"/>
    </cofactor>
</comment>
<dbReference type="PROSITE" id="PS51645">
    <property type="entry name" value="PHR_CRY_ALPHA_BETA"/>
    <property type="match status" value="1"/>
</dbReference>
<evidence type="ECO:0000256" key="2">
    <source>
        <dbReference type="ARBA" id="ARBA00022630"/>
    </source>
</evidence>
<evidence type="ECO:0000256" key="1">
    <source>
        <dbReference type="ARBA" id="ARBA00001932"/>
    </source>
</evidence>
<dbReference type="GO" id="GO:0003677">
    <property type="term" value="F:DNA binding"/>
    <property type="evidence" value="ECO:0007669"/>
    <property type="project" value="TreeGrafter"/>
</dbReference>
<feature type="binding site" evidence="4">
    <location>
        <begin position="236"/>
        <end position="240"/>
    </location>
    <ligand>
        <name>FAD</name>
        <dbReference type="ChEBI" id="CHEBI:57692"/>
    </ligand>
</feature>
<dbReference type="EC" id="4.1.99.3" evidence="9"/>
<comment type="cofactor">
    <cofactor evidence="4">
        <name>FAD</name>
        <dbReference type="ChEBI" id="CHEBI:57692"/>
    </cofactor>
    <text evidence="4">Binds 1 FAD per subunit.</text>
</comment>
<dbReference type="AlphaFoldDB" id="A0A1W6NZJ8"/>
<feature type="region of interest" description="Disordered" evidence="7">
    <location>
        <begin position="157"/>
        <end position="177"/>
    </location>
</feature>
<name>A0A1W6NZJ8_9RHOB</name>
<dbReference type="InterPro" id="IPR036134">
    <property type="entry name" value="Crypto/Photolyase_FAD-like_sf"/>
</dbReference>
<comment type="similarity">
    <text evidence="6">Belongs to the DNA photolyase family.</text>
</comment>
<dbReference type="GO" id="GO:0009416">
    <property type="term" value="P:response to light stimulus"/>
    <property type="evidence" value="ECO:0007669"/>
    <property type="project" value="TreeGrafter"/>
</dbReference>
<proteinExistence type="inferred from homology"/>
<organism evidence="9 10">
    <name type="scientific">Ketogulonicigenium robustum</name>
    <dbReference type="NCBI Taxonomy" id="92947"/>
    <lineage>
        <taxon>Bacteria</taxon>
        <taxon>Pseudomonadati</taxon>
        <taxon>Pseudomonadota</taxon>
        <taxon>Alphaproteobacteria</taxon>
        <taxon>Rhodobacterales</taxon>
        <taxon>Roseobacteraceae</taxon>
        <taxon>Ketogulonicigenium</taxon>
    </lineage>
</organism>
<feature type="binding site" evidence="4">
    <location>
        <begin position="374"/>
        <end position="376"/>
    </location>
    <ligand>
        <name>FAD</name>
        <dbReference type="ChEBI" id="CHEBI:57692"/>
    </ligand>
</feature>
<evidence type="ECO:0000256" key="7">
    <source>
        <dbReference type="SAM" id="MobiDB-lite"/>
    </source>
</evidence>
<accession>A0A1W6NZJ8</accession>
<dbReference type="GO" id="GO:0071949">
    <property type="term" value="F:FAD binding"/>
    <property type="evidence" value="ECO:0007669"/>
    <property type="project" value="TreeGrafter"/>
</dbReference>
<feature type="site" description="Electron transfer via tryptophanyl radical" evidence="5">
    <location>
        <position position="384"/>
    </location>
</feature>
<dbReference type="RefSeq" id="WP_085786180.1">
    <property type="nucleotide sequence ID" value="NZ_CP019937.1"/>
</dbReference>
<reference evidence="9 10" key="1">
    <citation type="submission" date="2017-02" db="EMBL/GenBank/DDBJ databases">
        <title>Ketogulonicigenium robustum SPU B003 Genome sequencing and assembly.</title>
        <authorList>
            <person name="Li Y."/>
            <person name="Liu L."/>
            <person name="Wang C."/>
            <person name="Zhang M."/>
            <person name="Zhang T."/>
            <person name="Zhang Y."/>
        </authorList>
    </citation>
    <scope>NUCLEOTIDE SEQUENCE [LARGE SCALE GENOMIC DNA]</scope>
    <source>
        <strain evidence="9 10">SPU_B003</strain>
    </source>
</reference>
<dbReference type="Gene3D" id="1.10.579.10">
    <property type="entry name" value="DNA Cyclobutane Dipyrimidine Photolyase, subunit A, domain 3"/>
    <property type="match status" value="1"/>
</dbReference>
<evidence type="ECO:0000313" key="10">
    <source>
        <dbReference type="Proteomes" id="UP000242447"/>
    </source>
</evidence>
<dbReference type="Pfam" id="PF00875">
    <property type="entry name" value="DNA_photolyase"/>
    <property type="match status" value="1"/>
</dbReference>
<dbReference type="PANTHER" id="PTHR11455">
    <property type="entry name" value="CRYPTOCHROME"/>
    <property type="match status" value="1"/>
</dbReference>
<dbReference type="InterPro" id="IPR006050">
    <property type="entry name" value="DNA_photolyase_N"/>
</dbReference>
<feature type="site" description="Electron transfer via tryptophanyl radical" evidence="5">
    <location>
        <position position="308"/>
    </location>
</feature>
<keyword evidence="3 4" id="KW-0274">FAD</keyword>
<evidence type="ECO:0000259" key="8">
    <source>
        <dbReference type="PROSITE" id="PS51645"/>
    </source>
</evidence>
<feature type="binding site" evidence="4">
    <location>
        <position position="274"/>
    </location>
    <ligand>
        <name>FAD</name>
        <dbReference type="ChEBI" id="CHEBI:57692"/>
    </ligand>
</feature>
<dbReference type="InterPro" id="IPR014729">
    <property type="entry name" value="Rossmann-like_a/b/a_fold"/>
</dbReference>